<dbReference type="PROSITE" id="PS51832">
    <property type="entry name" value="HD_GYP"/>
    <property type="match status" value="1"/>
</dbReference>
<dbReference type="InterPro" id="IPR036388">
    <property type="entry name" value="WH-like_DNA-bd_sf"/>
</dbReference>
<dbReference type="PRINTS" id="PR00038">
    <property type="entry name" value="HTHLUXR"/>
</dbReference>
<evidence type="ECO:0000259" key="1">
    <source>
        <dbReference type="PROSITE" id="PS50043"/>
    </source>
</evidence>
<evidence type="ECO:0000313" key="4">
    <source>
        <dbReference type="Proteomes" id="UP000502415"/>
    </source>
</evidence>
<organism evidence="3 4">
    <name type="scientific">Massilia forsythiae</name>
    <dbReference type="NCBI Taxonomy" id="2728020"/>
    <lineage>
        <taxon>Bacteria</taxon>
        <taxon>Pseudomonadati</taxon>
        <taxon>Pseudomonadota</taxon>
        <taxon>Betaproteobacteria</taxon>
        <taxon>Burkholderiales</taxon>
        <taxon>Oxalobacteraceae</taxon>
        <taxon>Telluria group</taxon>
        <taxon>Massilia</taxon>
    </lineage>
</organism>
<reference evidence="3 4" key="1">
    <citation type="submission" date="2020-04" db="EMBL/GenBank/DDBJ databases">
        <title>Genome sequencing of novel species.</title>
        <authorList>
            <person name="Heo J."/>
            <person name="Kim S.-J."/>
            <person name="Kim J.-S."/>
            <person name="Hong S.-B."/>
            <person name="Kwon S.-W."/>
        </authorList>
    </citation>
    <scope>NUCLEOTIDE SEQUENCE [LARGE SCALE GENOMIC DNA]</scope>
    <source>
        <strain evidence="3 4">GN2-R2</strain>
    </source>
</reference>
<feature type="domain" description="HD-GYP" evidence="2">
    <location>
        <begin position="220"/>
        <end position="415"/>
    </location>
</feature>
<dbReference type="GO" id="GO:0016787">
    <property type="term" value="F:hydrolase activity"/>
    <property type="evidence" value="ECO:0007669"/>
    <property type="project" value="UniProtKB-KW"/>
</dbReference>
<feature type="domain" description="HTH luxR-type" evidence="1">
    <location>
        <begin position="411"/>
        <end position="476"/>
    </location>
</feature>
<dbReference type="InterPro" id="IPR016032">
    <property type="entry name" value="Sig_transdc_resp-reg_C-effctor"/>
</dbReference>
<dbReference type="Pfam" id="PF00196">
    <property type="entry name" value="GerE"/>
    <property type="match status" value="1"/>
</dbReference>
<dbReference type="InterPro" id="IPR000792">
    <property type="entry name" value="Tscrpt_reg_LuxR_C"/>
</dbReference>
<dbReference type="InterPro" id="IPR037522">
    <property type="entry name" value="HD_GYP_dom"/>
</dbReference>
<evidence type="ECO:0000259" key="2">
    <source>
        <dbReference type="PROSITE" id="PS51832"/>
    </source>
</evidence>
<sequence>MPMQGEETITVEDAVQVLALVGDLSMGLPPDHSIRTARLAARLAQENGDAVDACSATRLVALLRWSGSTATASGFANLLGDDVAGRLAMVTRALPGNPNLTLPNVLPLAHTQCEVAGDIAVSLQLPPAVEESLRHLFGGARRGDMQDVLFAPNIPRSVFYVRLAGDLEMLAPAHGTGGALRLIGERAGVKYPVSLVQRLAPHAQAWLDELGEPTCAADYSGHDRLVALSIVADVIELKLPWLAGYSRRVAALARRSAGLAGMLALEERPLVRAALLHGIGRVTVPNPVWTRPGKLAPADWLKVRQVPFWTARAGAQLPAIGADAALGSLVYERLDGSGYYRKLRADRLGMQERLLATAAAWTALRAPRPWRAAHGEAAAATLLTAQAAAGRFDRHAVAAVIAAAQAARSPAPVRDALLSEREIEVLRHISLGETSREAARAMRISPASVHSHVETIFEKLRSRSRPAMTLKALARGLI</sequence>
<dbReference type="AlphaFoldDB" id="A0A7Z2VUX7"/>
<dbReference type="GO" id="GO:0003677">
    <property type="term" value="F:DNA binding"/>
    <property type="evidence" value="ECO:0007669"/>
    <property type="project" value="InterPro"/>
</dbReference>
<dbReference type="KEGG" id="mfy:HH212_06035"/>
<gene>
    <name evidence="3" type="ORF">HH212_06035</name>
</gene>
<dbReference type="GO" id="GO:0006355">
    <property type="term" value="P:regulation of DNA-templated transcription"/>
    <property type="evidence" value="ECO:0007669"/>
    <property type="project" value="InterPro"/>
</dbReference>
<proteinExistence type="predicted"/>
<dbReference type="SMART" id="SM00421">
    <property type="entry name" value="HTH_LUXR"/>
    <property type="match status" value="1"/>
</dbReference>
<evidence type="ECO:0000313" key="3">
    <source>
        <dbReference type="EMBL" id="QJD99638.1"/>
    </source>
</evidence>
<dbReference type="PANTHER" id="PTHR45228">
    <property type="entry name" value="CYCLIC DI-GMP PHOSPHODIESTERASE TM_0186-RELATED"/>
    <property type="match status" value="1"/>
</dbReference>
<keyword evidence="4" id="KW-1185">Reference proteome</keyword>
<dbReference type="Pfam" id="PF13487">
    <property type="entry name" value="HD_5"/>
    <property type="match status" value="1"/>
</dbReference>
<dbReference type="Gene3D" id="1.10.10.10">
    <property type="entry name" value="Winged helix-like DNA-binding domain superfamily/Winged helix DNA-binding domain"/>
    <property type="match status" value="1"/>
</dbReference>
<protein>
    <submittedName>
        <fullName evidence="3">Phosphohydrolase</fullName>
    </submittedName>
</protein>
<dbReference type="Gene3D" id="1.10.3210.10">
    <property type="entry name" value="Hypothetical protein af1432"/>
    <property type="match status" value="1"/>
</dbReference>
<dbReference type="InterPro" id="IPR052020">
    <property type="entry name" value="Cyclic_di-GMP/3'3'-cGAMP_PDE"/>
</dbReference>
<dbReference type="CDD" id="cd06170">
    <property type="entry name" value="LuxR_C_like"/>
    <property type="match status" value="1"/>
</dbReference>
<accession>A0A7Z2VUX7</accession>
<dbReference type="SUPFAM" id="SSF46894">
    <property type="entry name" value="C-terminal effector domain of the bipartite response regulators"/>
    <property type="match status" value="1"/>
</dbReference>
<dbReference type="Proteomes" id="UP000502415">
    <property type="component" value="Chromosome"/>
</dbReference>
<keyword evidence="3" id="KW-0378">Hydrolase</keyword>
<dbReference type="SUPFAM" id="SSF109604">
    <property type="entry name" value="HD-domain/PDEase-like"/>
    <property type="match status" value="1"/>
</dbReference>
<name>A0A7Z2VUX7_9BURK</name>
<dbReference type="EMBL" id="CP051685">
    <property type="protein sequence ID" value="QJD99638.1"/>
    <property type="molecule type" value="Genomic_DNA"/>
</dbReference>
<dbReference type="PROSITE" id="PS50043">
    <property type="entry name" value="HTH_LUXR_2"/>
    <property type="match status" value="1"/>
</dbReference>